<reference evidence="2 3" key="1">
    <citation type="submission" date="2018-11" db="EMBL/GenBank/DDBJ databases">
        <title>Genome assembly of Steccherinum ochraceum LE-BIN_3174, the white-rot fungus of the Steccherinaceae family (The Residual Polyporoid clade, Polyporales, Basidiomycota).</title>
        <authorList>
            <person name="Fedorova T.V."/>
            <person name="Glazunova O.A."/>
            <person name="Landesman E.O."/>
            <person name="Moiseenko K.V."/>
            <person name="Psurtseva N.V."/>
            <person name="Savinova O.S."/>
            <person name="Shakhova N.V."/>
            <person name="Tyazhelova T.V."/>
            <person name="Vasina D.V."/>
        </authorList>
    </citation>
    <scope>NUCLEOTIDE SEQUENCE [LARGE SCALE GENOMIC DNA]</scope>
    <source>
        <strain evidence="2 3">LE-BIN_3174</strain>
    </source>
</reference>
<protein>
    <submittedName>
        <fullName evidence="2">Uncharacterized protein</fullName>
    </submittedName>
</protein>
<dbReference type="EMBL" id="RWJN01000048">
    <property type="protein sequence ID" value="TCD69120.1"/>
    <property type="molecule type" value="Genomic_DNA"/>
</dbReference>
<feature type="region of interest" description="Disordered" evidence="1">
    <location>
        <begin position="230"/>
        <end position="285"/>
    </location>
</feature>
<feature type="compositionally biased region" description="Polar residues" evidence="1">
    <location>
        <begin position="265"/>
        <end position="276"/>
    </location>
</feature>
<evidence type="ECO:0000313" key="2">
    <source>
        <dbReference type="EMBL" id="TCD69120.1"/>
    </source>
</evidence>
<organism evidence="2 3">
    <name type="scientific">Steccherinum ochraceum</name>
    <dbReference type="NCBI Taxonomy" id="92696"/>
    <lineage>
        <taxon>Eukaryota</taxon>
        <taxon>Fungi</taxon>
        <taxon>Dikarya</taxon>
        <taxon>Basidiomycota</taxon>
        <taxon>Agaricomycotina</taxon>
        <taxon>Agaricomycetes</taxon>
        <taxon>Polyporales</taxon>
        <taxon>Steccherinaceae</taxon>
        <taxon>Steccherinum</taxon>
    </lineage>
</organism>
<evidence type="ECO:0000313" key="3">
    <source>
        <dbReference type="Proteomes" id="UP000292702"/>
    </source>
</evidence>
<gene>
    <name evidence="2" type="ORF">EIP91_008596</name>
</gene>
<feature type="compositionally biased region" description="Basic and acidic residues" evidence="1">
    <location>
        <begin position="239"/>
        <end position="254"/>
    </location>
</feature>
<sequence>MDNPTVSLAFGQYGSRHVGHRHAEELFRIEMTVTYLQHLSPILEMDLDEGISTAIRAYLQKTNSTLQQPQTQADATNVLADLSQSSSDPSSIIAQFPIPPSQPPVAVERSPPVTVMSSPSVYSQPSPQYNIPAETMHMFSSSISRNNARRMKSYRSFSIQTGEDTHEPMMFMPEDLSSSLHGGSSTRTAHVHVQNGVRWADSRRSSLTRITGPQPYSGHWNAPQVTEDGYRAASTADVSPDRSPPESEMRDGFSHNEGQAASLPSAGTSWKQTFGHKSSRRSSMVDVWKDSLLRASLMRTRKDKRSSVQ</sequence>
<proteinExistence type="predicted"/>
<comment type="caution">
    <text evidence="2">The sequence shown here is derived from an EMBL/GenBank/DDBJ whole genome shotgun (WGS) entry which is preliminary data.</text>
</comment>
<dbReference type="Proteomes" id="UP000292702">
    <property type="component" value="Unassembled WGS sequence"/>
</dbReference>
<evidence type="ECO:0000256" key="1">
    <source>
        <dbReference type="SAM" id="MobiDB-lite"/>
    </source>
</evidence>
<keyword evidence="3" id="KW-1185">Reference proteome</keyword>
<dbReference type="AlphaFoldDB" id="A0A4R0RKB4"/>
<accession>A0A4R0RKB4</accession>
<name>A0A4R0RKB4_9APHY</name>